<dbReference type="InterPro" id="IPR003439">
    <property type="entry name" value="ABC_transporter-like_ATP-bd"/>
</dbReference>
<dbReference type="InterPro" id="IPR036640">
    <property type="entry name" value="ABC1_TM_sf"/>
</dbReference>
<feature type="domain" description="ABC transmembrane type-1" evidence="16">
    <location>
        <begin position="173"/>
        <end position="452"/>
    </location>
</feature>
<evidence type="ECO:0000256" key="7">
    <source>
        <dbReference type="ARBA" id="ARBA00022801"/>
    </source>
</evidence>
<keyword evidence="6" id="KW-0547">Nucleotide-binding</keyword>
<evidence type="ECO:0000256" key="14">
    <source>
        <dbReference type="SAM" id="Phobius"/>
    </source>
</evidence>
<reference evidence="18 19" key="1">
    <citation type="submission" date="2020-02" db="EMBL/GenBank/DDBJ databases">
        <authorList>
            <person name="Kim M.K."/>
        </authorList>
    </citation>
    <scope>NUCLEOTIDE SEQUENCE [LARGE SCALE GENOMIC DNA]</scope>
    <source>
        <strain evidence="18 19">17J57-3</strain>
    </source>
</reference>
<dbReference type="PANTHER" id="PTHR43394">
    <property type="entry name" value="ATP-DEPENDENT PERMEASE MDL1, MITOCHONDRIAL"/>
    <property type="match status" value="1"/>
</dbReference>
<dbReference type="SUPFAM" id="SSF90123">
    <property type="entry name" value="ABC transporter transmembrane region"/>
    <property type="match status" value="1"/>
</dbReference>
<accession>A0A6B3SFJ6</accession>
<comment type="subcellular location">
    <subcellularLocation>
        <location evidence="1">Cell membrane</location>
        <topology evidence="1">Multi-pass membrane protein</topology>
    </subcellularLocation>
</comment>
<dbReference type="Gene3D" id="3.90.70.10">
    <property type="entry name" value="Cysteine proteinases"/>
    <property type="match status" value="1"/>
</dbReference>
<keyword evidence="19" id="KW-1185">Reference proteome</keyword>
<evidence type="ECO:0000256" key="11">
    <source>
        <dbReference type="ARBA" id="ARBA00055355"/>
    </source>
</evidence>
<feature type="domain" description="ABC transporter" evidence="15">
    <location>
        <begin position="485"/>
        <end position="720"/>
    </location>
</feature>
<feature type="domain" description="Peptidase C39" evidence="17">
    <location>
        <begin position="2"/>
        <end position="141"/>
    </location>
</feature>
<evidence type="ECO:0000256" key="1">
    <source>
        <dbReference type="ARBA" id="ARBA00004651"/>
    </source>
</evidence>
<sequence>MKRDQFPHTAIQCLTAIARHHGVQVNPERLIEQNALGAEEPTEGQLLRMATELGLKAQARSLTWKGLLAQSGVFPLLARMNDGHCVIVVGAKTDGDANAKEASKPSGGKVAILDPIKSQATVTLMEEAEFCLGWSGKLVFLKRQHAMSDASQPFGLRWFIPEILKQKSAFRDIALAAVAVNLLALASPMFFQLVIDKVLVHQSSSTLWVLGIGIIMALVFDATFGYLRQMLTLSATNRIDIRLTRRTFAHLLSLPIDYFETTSAGVVVRHMQQLERIRGFLTGRLFFTALDCTALVIFLPILFTYSVKLAMLVLFFTVLIGGIVAALVPTFQGRLNQLYTAEGKRQALLVETIHGMRTVKALAIEPTQRKNWDQRSADAINMHFRVGQISITGNAITDFLGKLLPVVIIIIGAQDVFNQTLSVGALIAFQMLSGRVVQPLIAIVGLVNEYQETALSVRMLGEVMNRPSEGRGTTGGLRPQLKGEIRFEDVTFRYPGAAHTALDRARFTIPSGSVVGIVGRSGSGKTTVTKLIQGLYNAQEGLIRFDGIDAREIDLSHLRRQVGVVLQENFLFRGTVRENIAATKPDASFEEIVASAQAAGADEFIERLPHGYDTLLEENASNLSGGQKQRLSIARSLLAQPRILILDEAASALDPESEAIFIRNLSRIAVGRTVVMISHRLSTLVNADAILVMQRGSLMDAGRHEELLARCSTYQQLWNQQTSHL</sequence>
<dbReference type="Proteomes" id="UP000482155">
    <property type="component" value="Unassembled WGS sequence"/>
</dbReference>
<dbReference type="PANTHER" id="PTHR43394:SF1">
    <property type="entry name" value="ATP-BINDING CASSETTE SUB-FAMILY B MEMBER 10, MITOCHONDRIAL"/>
    <property type="match status" value="1"/>
</dbReference>
<evidence type="ECO:0000256" key="6">
    <source>
        <dbReference type="ARBA" id="ARBA00022741"/>
    </source>
</evidence>
<protein>
    <recommendedName>
        <fullName evidence="13">Cyclolysin secretion/processing ATP-binding protein CyaB</fullName>
    </recommendedName>
</protein>
<dbReference type="PROSITE" id="PS50990">
    <property type="entry name" value="PEPTIDASE_C39"/>
    <property type="match status" value="1"/>
</dbReference>
<evidence type="ECO:0000259" key="15">
    <source>
        <dbReference type="PROSITE" id="PS50893"/>
    </source>
</evidence>
<keyword evidence="5" id="KW-0354">Hemolysis</keyword>
<dbReference type="GO" id="GO:0006508">
    <property type="term" value="P:proteolysis"/>
    <property type="evidence" value="ECO:0007669"/>
    <property type="project" value="InterPro"/>
</dbReference>
<dbReference type="InterPro" id="IPR017871">
    <property type="entry name" value="ABC_transporter-like_CS"/>
</dbReference>
<dbReference type="Pfam" id="PF00005">
    <property type="entry name" value="ABC_tran"/>
    <property type="match status" value="1"/>
</dbReference>
<dbReference type="AlphaFoldDB" id="A0A6B3SFJ6"/>
<keyword evidence="9 14" id="KW-1133">Transmembrane helix</keyword>
<dbReference type="GO" id="GO:0008233">
    <property type="term" value="F:peptidase activity"/>
    <property type="evidence" value="ECO:0007669"/>
    <property type="project" value="InterPro"/>
</dbReference>
<dbReference type="InterPro" id="IPR005074">
    <property type="entry name" value="Peptidase_C39"/>
</dbReference>
<dbReference type="GO" id="GO:0015421">
    <property type="term" value="F:ABC-type oligopeptide transporter activity"/>
    <property type="evidence" value="ECO:0007669"/>
    <property type="project" value="TreeGrafter"/>
</dbReference>
<dbReference type="GO" id="GO:0005886">
    <property type="term" value="C:plasma membrane"/>
    <property type="evidence" value="ECO:0007669"/>
    <property type="project" value="UniProtKB-SubCell"/>
</dbReference>
<dbReference type="PROSITE" id="PS50929">
    <property type="entry name" value="ABC_TM1F"/>
    <property type="match status" value="1"/>
</dbReference>
<evidence type="ECO:0000256" key="9">
    <source>
        <dbReference type="ARBA" id="ARBA00022989"/>
    </source>
</evidence>
<dbReference type="Gene3D" id="3.40.50.300">
    <property type="entry name" value="P-loop containing nucleotide triphosphate hydrolases"/>
    <property type="match status" value="1"/>
</dbReference>
<keyword evidence="2" id="KW-0813">Transport</keyword>
<dbReference type="GO" id="GO:0016887">
    <property type="term" value="F:ATP hydrolysis activity"/>
    <property type="evidence" value="ECO:0007669"/>
    <property type="project" value="InterPro"/>
</dbReference>
<dbReference type="InterPro" id="IPR027417">
    <property type="entry name" value="P-loop_NTPase"/>
</dbReference>
<evidence type="ECO:0000256" key="12">
    <source>
        <dbReference type="ARBA" id="ARBA00061173"/>
    </source>
</evidence>
<comment type="caution">
    <text evidence="18">The sequence shown here is derived from an EMBL/GenBank/DDBJ whole genome shotgun (WGS) entry which is preliminary data.</text>
</comment>
<feature type="transmembrane region" description="Helical" evidence="14">
    <location>
        <begin position="281"/>
        <end position="303"/>
    </location>
</feature>
<dbReference type="GO" id="GO:0031640">
    <property type="term" value="P:killing of cells of another organism"/>
    <property type="evidence" value="ECO:0007669"/>
    <property type="project" value="UniProtKB-KW"/>
</dbReference>
<dbReference type="PROSITE" id="PS00211">
    <property type="entry name" value="ABC_TRANSPORTER_1"/>
    <property type="match status" value="1"/>
</dbReference>
<feature type="transmembrane region" description="Helical" evidence="14">
    <location>
        <begin position="173"/>
        <end position="195"/>
    </location>
</feature>
<dbReference type="InterPro" id="IPR003593">
    <property type="entry name" value="AAA+_ATPase"/>
</dbReference>
<dbReference type="PROSITE" id="PS50893">
    <property type="entry name" value="ABC_TRANSPORTER_2"/>
    <property type="match status" value="1"/>
</dbReference>
<evidence type="ECO:0000259" key="17">
    <source>
        <dbReference type="PROSITE" id="PS50990"/>
    </source>
</evidence>
<evidence type="ECO:0000256" key="4">
    <source>
        <dbReference type="ARBA" id="ARBA00022692"/>
    </source>
</evidence>
<dbReference type="RefSeq" id="WP_163960034.1">
    <property type="nucleotide sequence ID" value="NZ_JAAIVB010000007.1"/>
</dbReference>
<feature type="transmembrane region" description="Helical" evidence="14">
    <location>
        <begin position="309"/>
        <end position="328"/>
    </location>
</feature>
<evidence type="ECO:0000256" key="3">
    <source>
        <dbReference type="ARBA" id="ARBA00022475"/>
    </source>
</evidence>
<dbReference type="InterPro" id="IPR011527">
    <property type="entry name" value="ABC1_TM_dom"/>
</dbReference>
<gene>
    <name evidence="18" type="ORF">G3574_01120</name>
</gene>
<evidence type="ECO:0000256" key="2">
    <source>
        <dbReference type="ARBA" id="ARBA00022448"/>
    </source>
</evidence>
<dbReference type="InterPro" id="IPR039421">
    <property type="entry name" value="Type_1_exporter"/>
</dbReference>
<evidence type="ECO:0000256" key="5">
    <source>
        <dbReference type="ARBA" id="ARBA00022735"/>
    </source>
</evidence>
<keyword evidence="7" id="KW-0378">Hydrolase</keyword>
<name>A0A6B3SFJ6_9BURK</name>
<dbReference type="GO" id="GO:0005524">
    <property type="term" value="F:ATP binding"/>
    <property type="evidence" value="ECO:0007669"/>
    <property type="project" value="UniProtKB-KW"/>
</dbReference>
<dbReference type="SUPFAM" id="SSF52540">
    <property type="entry name" value="P-loop containing nucleoside triphosphate hydrolases"/>
    <property type="match status" value="1"/>
</dbReference>
<keyword evidence="4 14" id="KW-0812">Transmembrane</keyword>
<evidence type="ECO:0000256" key="13">
    <source>
        <dbReference type="ARBA" id="ARBA00072252"/>
    </source>
</evidence>
<feature type="transmembrane region" description="Helical" evidence="14">
    <location>
        <begin position="207"/>
        <end position="227"/>
    </location>
</feature>
<evidence type="ECO:0000313" key="19">
    <source>
        <dbReference type="Proteomes" id="UP000482155"/>
    </source>
</evidence>
<dbReference type="CDD" id="cd18783">
    <property type="entry name" value="ABC_6TM_PrtD_LapB_HlyB_like"/>
    <property type="match status" value="1"/>
</dbReference>
<dbReference type="SMART" id="SM00382">
    <property type="entry name" value="AAA"/>
    <property type="match status" value="1"/>
</dbReference>
<evidence type="ECO:0000259" key="16">
    <source>
        <dbReference type="PROSITE" id="PS50929"/>
    </source>
</evidence>
<dbReference type="Pfam" id="PF03412">
    <property type="entry name" value="Peptidase_C39"/>
    <property type="match status" value="1"/>
</dbReference>
<comment type="function">
    <text evidence="11">Involved in the export of calmodulin-sensitive adenylate cyclase-hemolysin (cyclolysin).</text>
</comment>
<dbReference type="FunFam" id="3.40.50.300:FF:000299">
    <property type="entry name" value="ABC transporter ATP-binding protein/permease"/>
    <property type="match status" value="1"/>
</dbReference>
<dbReference type="Pfam" id="PF00664">
    <property type="entry name" value="ABC_membrane"/>
    <property type="match status" value="1"/>
</dbReference>
<evidence type="ECO:0000313" key="18">
    <source>
        <dbReference type="EMBL" id="NEX59667.1"/>
    </source>
</evidence>
<keyword evidence="3" id="KW-1003">Cell membrane</keyword>
<proteinExistence type="inferred from homology"/>
<keyword evidence="5" id="KW-0204">Cytolysis</keyword>
<evidence type="ECO:0000256" key="8">
    <source>
        <dbReference type="ARBA" id="ARBA00022840"/>
    </source>
</evidence>
<keyword evidence="10 14" id="KW-0472">Membrane</keyword>
<evidence type="ECO:0000256" key="10">
    <source>
        <dbReference type="ARBA" id="ARBA00023136"/>
    </source>
</evidence>
<dbReference type="EMBL" id="JAAIVB010000007">
    <property type="protein sequence ID" value="NEX59667.1"/>
    <property type="molecule type" value="Genomic_DNA"/>
</dbReference>
<dbReference type="Gene3D" id="1.20.1560.10">
    <property type="entry name" value="ABC transporter type 1, transmembrane domain"/>
    <property type="match status" value="1"/>
</dbReference>
<keyword evidence="8" id="KW-0067">ATP-binding</keyword>
<comment type="similarity">
    <text evidence="12">Belongs to the ABC transporter superfamily. Cyclolysin exporter (TC 3.A.1.109.2) family.</text>
</comment>
<organism evidence="18 19">
    <name type="scientific">Noviherbaspirillum galbum</name>
    <dbReference type="NCBI Taxonomy" id="2709383"/>
    <lineage>
        <taxon>Bacteria</taxon>
        <taxon>Pseudomonadati</taxon>
        <taxon>Pseudomonadota</taxon>
        <taxon>Betaproteobacteria</taxon>
        <taxon>Burkholderiales</taxon>
        <taxon>Oxalobacteraceae</taxon>
        <taxon>Noviherbaspirillum</taxon>
    </lineage>
</organism>